<evidence type="ECO:0000313" key="4">
    <source>
        <dbReference type="EMBL" id="MBR7742242.1"/>
    </source>
</evidence>
<comment type="similarity">
    <text evidence="1">Belongs to the AHA1 family.</text>
</comment>
<gene>
    <name evidence="4" type="ORF">KC207_02910</name>
</gene>
<organism evidence="4 5">
    <name type="scientific">Phycicoccus avicenniae</name>
    <dbReference type="NCBI Taxonomy" id="2828860"/>
    <lineage>
        <taxon>Bacteria</taxon>
        <taxon>Bacillati</taxon>
        <taxon>Actinomycetota</taxon>
        <taxon>Actinomycetes</taxon>
        <taxon>Micrococcales</taxon>
        <taxon>Intrasporangiaceae</taxon>
        <taxon>Phycicoccus</taxon>
    </lineage>
</organism>
<proteinExistence type="inferred from homology"/>
<feature type="domain" description="Activator of Hsp90 ATPase homologue 1/2-like C-terminal" evidence="3">
    <location>
        <begin position="56"/>
        <end position="171"/>
    </location>
</feature>
<feature type="compositionally biased region" description="Polar residues" evidence="2">
    <location>
        <begin position="1"/>
        <end position="11"/>
    </location>
</feature>
<dbReference type="InterPro" id="IPR013538">
    <property type="entry name" value="ASHA1/2-like_C"/>
</dbReference>
<dbReference type="Gene3D" id="3.30.530.20">
    <property type="match status" value="1"/>
</dbReference>
<accession>A0A941D9B4</accession>
<dbReference type="EMBL" id="JAGSNF010000003">
    <property type="protein sequence ID" value="MBR7742242.1"/>
    <property type="molecule type" value="Genomic_DNA"/>
</dbReference>
<evidence type="ECO:0000256" key="2">
    <source>
        <dbReference type="SAM" id="MobiDB-lite"/>
    </source>
</evidence>
<dbReference type="SUPFAM" id="SSF55961">
    <property type="entry name" value="Bet v1-like"/>
    <property type="match status" value="1"/>
</dbReference>
<evidence type="ECO:0000313" key="5">
    <source>
        <dbReference type="Proteomes" id="UP000677016"/>
    </source>
</evidence>
<dbReference type="Pfam" id="PF08327">
    <property type="entry name" value="AHSA1"/>
    <property type="match status" value="1"/>
</dbReference>
<feature type="region of interest" description="Disordered" evidence="2">
    <location>
        <begin position="1"/>
        <end position="43"/>
    </location>
</feature>
<protein>
    <submittedName>
        <fullName evidence="4">SRPBCC family protein</fullName>
    </submittedName>
</protein>
<evidence type="ECO:0000259" key="3">
    <source>
        <dbReference type="Pfam" id="PF08327"/>
    </source>
</evidence>
<dbReference type="CDD" id="cd08899">
    <property type="entry name" value="SRPBCC_CalC_Aha1-like_6"/>
    <property type="match status" value="1"/>
</dbReference>
<reference evidence="4" key="1">
    <citation type="submission" date="2021-04" db="EMBL/GenBank/DDBJ databases">
        <title>Phycicoccus avicenniae sp. nov., a novel endophytic actinomycetes isolated from branch of Avicennia mariana.</title>
        <authorList>
            <person name="Tuo L."/>
        </authorList>
    </citation>
    <scope>NUCLEOTIDE SEQUENCE</scope>
    <source>
        <strain evidence="4">BSK3Z-2</strain>
    </source>
</reference>
<keyword evidence="5" id="KW-1185">Reference proteome</keyword>
<name>A0A941D9B4_9MICO</name>
<evidence type="ECO:0000256" key="1">
    <source>
        <dbReference type="ARBA" id="ARBA00006817"/>
    </source>
</evidence>
<dbReference type="InterPro" id="IPR023393">
    <property type="entry name" value="START-like_dom_sf"/>
</dbReference>
<sequence>MSGAGSTTTGCGPSRSPRSAPCSTTSSPWPRVPRPGGRREQRDGADLLVLTRTFHAPAEDVWAAVTEPERLQRWVGTWDGDPTTGTVGFRMTAEGEDVAAVPTTIHVCEPPRRLVVSWPDDTAGRPEWHLEIDLVEVGGVTTMTFAQRVADAATGRDVGPGWEYYLDRLAVAQDGGAADTVAWADYEGMSGYYADLVADLP</sequence>
<dbReference type="AlphaFoldDB" id="A0A941D9B4"/>
<comment type="caution">
    <text evidence="4">The sequence shown here is derived from an EMBL/GenBank/DDBJ whole genome shotgun (WGS) entry which is preliminary data.</text>
</comment>
<dbReference type="Proteomes" id="UP000677016">
    <property type="component" value="Unassembled WGS sequence"/>
</dbReference>
<dbReference type="RefSeq" id="WP_211601398.1">
    <property type="nucleotide sequence ID" value="NZ_JAGSNF010000003.1"/>
</dbReference>